<organism evidence="2">
    <name type="scientific">viral metagenome</name>
    <dbReference type="NCBI Taxonomy" id="1070528"/>
    <lineage>
        <taxon>unclassified sequences</taxon>
        <taxon>metagenomes</taxon>
        <taxon>organismal metagenomes</taxon>
    </lineage>
</organism>
<sequence length="61" mass="7042">MVEVTQEEMWGLNGLNAMVQNTQAELQRQAKAVEAYIKLLEIKYDAVYDKQTGKLEPKKEK</sequence>
<gene>
    <name evidence="2" type="ORF">MM415A04404_0003</name>
</gene>
<accession>A0A6M3JKJ6</accession>
<dbReference type="AlphaFoldDB" id="A0A6M3JKJ6"/>
<protein>
    <submittedName>
        <fullName evidence="2">Uncharacterized protein</fullName>
    </submittedName>
</protein>
<feature type="coiled-coil region" evidence="1">
    <location>
        <begin position="12"/>
        <end position="43"/>
    </location>
</feature>
<reference evidence="2" key="1">
    <citation type="submission" date="2020-03" db="EMBL/GenBank/DDBJ databases">
        <title>The deep terrestrial virosphere.</title>
        <authorList>
            <person name="Holmfeldt K."/>
            <person name="Nilsson E."/>
            <person name="Simone D."/>
            <person name="Lopez-Fernandez M."/>
            <person name="Wu X."/>
            <person name="de Brujin I."/>
            <person name="Lundin D."/>
            <person name="Andersson A."/>
            <person name="Bertilsson S."/>
            <person name="Dopson M."/>
        </authorList>
    </citation>
    <scope>NUCLEOTIDE SEQUENCE</scope>
    <source>
        <strain evidence="2">MM415A04404</strain>
    </source>
</reference>
<dbReference type="EMBL" id="MT141726">
    <property type="protein sequence ID" value="QJA69665.1"/>
    <property type="molecule type" value="Genomic_DNA"/>
</dbReference>
<evidence type="ECO:0000256" key="1">
    <source>
        <dbReference type="SAM" id="Coils"/>
    </source>
</evidence>
<evidence type="ECO:0000313" key="2">
    <source>
        <dbReference type="EMBL" id="QJA69665.1"/>
    </source>
</evidence>
<keyword evidence="1" id="KW-0175">Coiled coil</keyword>
<proteinExistence type="predicted"/>
<name>A0A6M3JKJ6_9ZZZZ</name>